<dbReference type="InterPro" id="IPR029060">
    <property type="entry name" value="PIN-like_dom_sf"/>
</dbReference>
<keyword evidence="7" id="KW-0460">Magnesium</keyword>
<dbReference type="GO" id="GO:0008821">
    <property type="term" value="F:crossover junction DNA endonuclease activity"/>
    <property type="evidence" value="ECO:0007669"/>
    <property type="project" value="UniProtKB-ARBA"/>
</dbReference>
<evidence type="ECO:0000256" key="9">
    <source>
        <dbReference type="ARBA" id="ARBA00038112"/>
    </source>
</evidence>
<accession>A0AAD7ZLQ2</accession>
<dbReference type="PANTHER" id="PTHR11081:SF70">
    <property type="entry name" value="FLAP ENDONUCLEASE GEN HOMOLOG 1"/>
    <property type="match status" value="1"/>
</dbReference>
<dbReference type="Proteomes" id="UP001233999">
    <property type="component" value="Unassembled WGS sequence"/>
</dbReference>
<keyword evidence="8" id="KW-0234">DNA repair</keyword>
<dbReference type="EMBL" id="JASPKZ010007698">
    <property type="protein sequence ID" value="KAJ9582965.1"/>
    <property type="molecule type" value="Genomic_DNA"/>
</dbReference>
<dbReference type="InterPro" id="IPR036279">
    <property type="entry name" value="5-3_exonuclease_C_sf"/>
</dbReference>
<feature type="domain" description="XPG-I" evidence="12">
    <location>
        <begin position="84"/>
        <end position="158"/>
    </location>
</feature>
<evidence type="ECO:0000259" key="12">
    <source>
        <dbReference type="SMART" id="SM00484"/>
    </source>
</evidence>
<comment type="cofactor">
    <cofactor evidence="1">
        <name>Mg(2+)</name>
        <dbReference type="ChEBI" id="CHEBI:18420"/>
    </cofactor>
</comment>
<protein>
    <recommendedName>
        <fullName evidence="12">XPG-I domain-containing protein</fullName>
    </recommendedName>
</protein>
<sequence length="556" mass="63860">NLFFRTSCLLLLGVQPIFILEGKAPELKHNVMSQRIQQRSKNKRSDTPSEEENDIQSLNLKNNGNKGSRSRFNSLLKQCEELLNIMGVPCIQSAGEAEALCAQLNESGLVDGCITQDGDCFLYGARTVFRNFTISHQGTTGYSVEVYNMSVIEQKLSLSRQKLIALSLLCGCDYNDKGVLGVGKETALKFLEQLKDDEVLERLKQWRIDPNYEKLENEYVSLANTCNNCSHSGKLHQHKKTGCLICGLSKGCIQDTQKCHLIQKDPEEKKHIFTELSMRRKALQDETFPSEAMINEFLQKQPLPNFNLSWKLPDITKFFRYSINLLCWTESYAVEKFVPLVTRWQLVHLKNCKGKQDTSSLPFCPDVIIKKRIQRSVQCFELKWKDSHQVLCNVEHSEKMLTTIEPHELVRLAYPDLVQQYIESTAKTKKGKYPTKVVRRPLQIIFSKHRNCSLEENVYETNERYKLKDSCIEGEVPNQSTSSQSSVVSCYIEATHCGFSLTCLSTKNKVNLLRNLKQINEMLNLVFVNIKLMKKTRNVVTFVHFSNQKQIKKKEM</sequence>
<feature type="region of interest" description="Disordered" evidence="10">
    <location>
        <begin position="32"/>
        <end position="66"/>
    </location>
</feature>
<keyword evidence="2" id="KW-0540">Nuclease</keyword>
<dbReference type="SUPFAM" id="SSF88723">
    <property type="entry name" value="PIN domain-like"/>
    <property type="match status" value="1"/>
</dbReference>
<dbReference type="GO" id="GO:0017108">
    <property type="term" value="F:5'-flap endonuclease activity"/>
    <property type="evidence" value="ECO:0007669"/>
    <property type="project" value="UniProtKB-ARBA"/>
</dbReference>
<keyword evidence="3" id="KW-0479">Metal-binding</keyword>
<dbReference type="InterPro" id="IPR041012">
    <property type="entry name" value="GEN_chromo"/>
</dbReference>
<feature type="compositionally biased region" description="Polar residues" evidence="10">
    <location>
        <begin position="55"/>
        <end position="66"/>
    </location>
</feature>
<evidence type="ECO:0000256" key="4">
    <source>
        <dbReference type="ARBA" id="ARBA00022759"/>
    </source>
</evidence>
<evidence type="ECO:0000256" key="10">
    <source>
        <dbReference type="SAM" id="MobiDB-lite"/>
    </source>
</evidence>
<reference evidence="13" key="1">
    <citation type="journal article" date="2023" name="IScience">
        <title>Live-bearing cockroach genome reveals convergent evolutionary mechanisms linked to viviparity in insects and beyond.</title>
        <authorList>
            <person name="Fouks B."/>
            <person name="Harrison M.C."/>
            <person name="Mikhailova A.A."/>
            <person name="Marchal E."/>
            <person name="English S."/>
            <person name="Carruthers M."/>
            <person name="Jennings E.C."/>
            <person name="Chiamaka E.L."/>
            <person name="Frigard R.A."/>
            <person name="Pippel M."/>
            <person name="Attardo G.M."/>
            <person name="Benoit J.B."/>
            <person name="Bornberg-Bauer E."/>
            <person name="Tobe S.S."/>
        </authorList>
    </citation>
    <scope>NUCLEOTIDE SEQUENCE</scope>
    <source>
        <strain evidence="13">Stay&amp;Tobe</strain>
    </source>
</reference>
<dbReference type="SUPFAM" id="SSF47807">
    <property type="entry name" value="5' to 3' exonuclease, C-terminal subdomain"/>
    <property type="match status" value="1"/>
</dbReference>
<comment type="similarity">
    <text evidence="9">Belongs to the XPG/RAD2 endonuclease family. GEN subfamily.</text>
</comment>
<dbReference type="PANTHER" id="PTHR11081">
    <property type="entry name" value="FLAP ENDONUCLEASE FAMILY MEMBER"/>
    <property type="match status" value="1"/>
</dbReference>
<feature type="signal peptide" evidence="11">
    <location>
        <begin position="1"/>
        <end position="19"/>
    </location>
</feature>
<dbReference type="InterPro" id="IPR006086">
    <property type="entry name" value="XPG-I_dom"/>
</dbReference>
<dbReference type="FunFam" id="1.10.150.20:FF:000030">
    <property type="entry name" value="Flap endonuclease GEN-like 1"/>
    <property type="match status" value="1"/>
</dbReference>
<dbReference type="InterPro" id="IPR006084">
    <property type="entry name" value="XPG/Rad2"/>
</dbReference>
<proteinExistence type="inferred from homology"/>
<feature type="non-terminal residue" evidence="13">
    <location>
        <position position="1"/>
    </location>
</feature>
<name>A0AAD7ZLQ2_DIPPU</name>
<evidence type="ECO:0000313" key="13">
    <source>
        <dbReference type="EMBL" id="KAJ9582965.1"/>
    </source>
</evidence>
<dbReference type="SMART" id="SM00279">
    <property type="entry name" value="HhH2"/>
    <property type="match status" value="1"/>
</dbReference>
<evidence type="ECO:0000256" key="3">
    <source>
        <dbReference type="ARBA" id="ARBA00022723"/>
    </source>
</evidence>
<dbReference type="GO" id="GO:0006281">
    <property type="term" value="P:DNA repair"/>
    <property type="evidence" value="ECO:0007669"/>
    <property type="project" value="UniProtKB-KW"/>
</dbReference>
<comment type="caution">
    <text evidence="13">The sequence shown here is derived from an EMBL/GenBank/DDBJ whole genome shotgun (WGS) entry which is preliminary data.</text>
</comment>
<keyword evidence="11" id="KW-0732">Signal</keyword>
<evidence type="ECO:0000256" key="7">
    <source>
        <dbReference type="ARBA" id="ARBA00022842"/>
    </source>
</evidence>
<feature type="non-terminal residue" evidence="13">
    <location>
        <position position="556"/>
    </location>
</feature>
<keyword evidence="4" id="KW-0255">Endonuclease</keyword>
<dbReference type="GO" id="GO:0000400">
    <property type="term" value="F:four-way junction DNA binding"/>
    <property type="evidence" value="ECO:0007669"/>
    <property type="project" value="TreeGrafter"/>
</dbReference>
<dbReference type="Pfam" id="PF18704">
    <property type="entry name" value="Chromo_2"/>
    <property type="match status" value="1"/>
</dbReference>
<keyword evidence="6" id="KW-0378">Hydrolase</keyword>
<reference evidence="13" key="2">
    <citation type="submission" date="2023-05" db="EMBL/GenBank/DDBJ databases">
        <authorList>
            <person name="Fouks B."/>
        </authorList>
    </citation>
    <scope>NUCLEOTIDE SEQUENCE</scope>
    <source>
        <strain evidence="13">Stay&amp;Tobe</strain>
        <tissue evidence="13">Testes</tissue>
    </source>
</reference>
<evidence type="ECO:0000256" key="8">
    <source>
        <dbReference type="ARBA" id="ARBA00023204"/>
    </source>
</evidence>
<dbReference type="SMART" id="SM00484">
    <property type="entry name" value="XPGI"/>
    <property type="match status" value="1"/>
</dbReference>
<evidence type="ECO:0000256" key="11">
    <source>
        <dbReference type="SAM" id="SignalP"/>
    </source>
</evidence>
<keyword evidence="5" id="KW-0227">DNA damage</keyword>
<evidence type="ECO:0000256" key="5">
    <source>
        <dbReference type="ARBA" id="ARBA00022763"/>
    </source>
</evidence>
<organism evidence="13 14">
    <name type="scientific">Diploptera punctata</name>
    <name type="common">Pacific beetle cockroach</name>
    <dbReference type="NCBI Taxonomy" id="6984"/>
    <lineage>
        <taxon>Eukaryota</taxon>
        <taxon>Metazoa</taxon>
        <taxon>Ecdysozoa</taxon>
        <taxon>Arthropoda</taxon>
        <taxon>Hexapoda</taxon>
        <taxon>Insecta</taxon>
        <taxon>Pterygota</taxon>
        <taxon>Neoptera</taxon>
        <taxon>Polyneoptera</taxon>
        <taxon>Dictyoptera</taxon>
        <taxon>Blattodea</taxon>
        <taxon>Blaberoidea</taxon>
        <taxon>Blaberidae</taxon>
        <taxon>Diplopterinae</taxon>
        <taxon>Diploptera</taxon>
    </lineage>
</organism>
<dbReference type="AlphaFoldDB" id="A0AAD7ZLQ2"/>
<gene>
    <name evidence="13" type="ORF">L9F63_022691</name>
</gene>
<dbReference type="Gene3D" id="1.10.150.20">
    <property type="entry name" value="5' to 3' exonuclease, C-terminal subdomain"/>
    <property type="match status" value="1"/>
</dbReference>
<evidence type="ECO:0000256" key="2">
    <source>
        <dbReference type="ARBA" id="ARBA00022722"/>
    </source>
</evidence>
<dbReference type="CDD" id="cd09869">
    <property type="entry name" value="PIN_GEN1"/>
    <property type="match status" value="1"/>
</dbReference>
<dbReference type="GO" id="GO:0046872">
    <property type="term" value="F:metal ion binding"/>
    <property type="evidence" value="ECO:0007669"/>
    <property type="project" value="UniProtKB-KW"/>
</dbReference>
<dbReference type="Gene3D" id="3.40.50.1010">
    <property type="entry name" value="5'-nuclease"/>
    <property type="match status" value="1"/>
</dbReference>
<dbReference type="InterPro" id="IPR008918">
    <property type="entry name" value="HhH2"/>
</dbReference>
<feature type="chain" id="PRO_5042223733" description="XPG-I domain-containing protein" evidence="11">
    <location>
        <begin position="20"/>
        <end position="556"/>
    </location>
</feature>
<evidence type="ECO:0000256" key="1">
    <source>
        <dbReference type="ARBA" id="ARBA00001946"/>
    </source>
</evidence>
<keyword evidence="14" id="KW-1185">Reference proteome</keyword>
<evidence type="ECO:0000313" key="14">
    <source>
        <dbReference type="Proteomes" id="UP001233999"/>
    </source>
</evidence>
<evidence type="ECO:0000256" key="6">
    <source>
        <dbReference type="ARBA" id="ARBA00022801"/>
    </source>
</evidence>
<dbReference type="Pfam" id="PF00867">
    <property type="entry name" value="XPG_I"/>
    <property type="match status" value="1"/>
</dbReference>
<dbReference type="PRINTS" id="PR00853">
    <property type="entry name" value="XPGRADSUPER"/>
</dbReference>